<dbReference type="AlphaFoldDB" id="A0A562BSB3"/>
<protein>
    <submittedName>
        <fullName evidence="2">Uncharacterized protein</fullName>
    </submittedName>
</protein>
<keyword evidence="1" id="KW-0812">Transmembrane</keyword>
<keyword evidence="3" id="KW-1185">Reference proteome</keyword>
<dbReference type="Proteomes" id="UP000318141">
    <property type="component" value="Unassembled WGS sequence"/>
</dbReference>
<evidence type="ECO:0000313" key="3">
    <source>
        <dbReference type="Proteomes" id="UP000318141"/>
    </source>
</evidence>
<evidence type="ECO:0000256" key="1">
    <source>
        <dbReference type="SAM" id="Phobius"/>
    </source>
</evidence>
<feature type="transmembrane region" description="Helical" evidence="1">
    <location>
        <begin position="39"/>
        <end position="60"/>
    </location>
</feature>
<dbReference type="EMBL" id="VLJN01000006">
    <property type="protein sequence ID" value="TWG88185.1"/>
    <property type="molecule type" value="Genomic_DNA"/>
</dbReference>
<accession>A0A562BSB3</accession>
<sequence>MRIHHDLHWRDLAQRLHGPRTRTHARLRPADDEAEIAKATVYISTAVLVLLLIVLAAIAFGQEAMHWLGV</sequence>
<reference evidence="2 3" key="1">
    <citation type="submission" date="2019-07" db="EMBL/GenBank/DDBJ databases">
        <title>Genome sequencing of lignin-degrading bacterial isolates.</title>
        <authorList>
            <person name="Gladden J."/>
        </authorList>
    </citation>
    <scope>NUCLEOTIDE SEQUENCE [LARGE SCALE GENOMIC DNA]</scope>
    <source>
        <strain evidence="2 3">J11</strain>
    </source>
</reference>
<dbReference type="OrthoDB" id="8967176at2"/>
<name>A0A562BSB3_9BURK</name>
<keyword evidence="1" id="KW-1133">Transmembrane helix</keyword>
<keyword evidence="1" id="KW-0472">Membrane</keyword>
<comment type="caution">
    <text evidence="2">The sequence shown here is derived from an EMBL/GenBank/DDBJ whole genome shotgun (WGS) entry which is preliminary data.</text>
</comment>
<organism evidence="2 3">
    <name type="scientific">Cupriavidus gilardii J11</name>
    <dbReference type="NCBI Taxonomy" id="936133"/>
    <lineage>
        <taxon>Bacteria</taxon>
        <taxon>Pseudomonadati</taxon>
        <taxon>Pseudomonadota</taxon>
        <taxon>Betaproteobacteria</taxon>
        <taxon>Burkholderiales</taxon>
        <taxon>Burkholderiaceae</taxon>
        <taxon>Cupriavidus</taxon>
    </lineage>
</organism>
<proteinExistence type="predicted"/>
<gene>
    <name evidence="2" type="ORF">L602_001400001000</name>
</gene>
<evidence type="ECO:0000313" key="2">
    <source>
        <dbReference type="EMBL" id="TWG88185.1"/>
    </source>
</evidence>